<accession>A0A3M6V636</accession>
<dbReference type="AlphaFoldDB" id="A0A3M6V636"/>
<proteinExistence type="predicted"/>
<gene>
    <name evidence="1" type="ORF">pdam_00024279</name>
</gene>
<name>A0A3M6V636_POCDA</name>
<evidence type="ECO:0000313" key="1">
    <source>
        <dbReference type="EMBL" id="RMX61340.1"/>
    </source>
</evidence>
<keyword evidence="2" id="KW-1185">Reference proteome</keyword>
<dbReference type="Proteomes" id="UP000275408">
    <property type="component" value="Unassembled WGS sequence"/>
</dbReference>
<evidence type="ECO:0000313" key="2">
    <source>
        <dbReference type="Proteomes" id="UP000275408"/>
    </source>
</evidence>
<organism evidence="1 2">
    <name type="scientific">Pocillopora damicornis</name>
    <name type="common">Cauliflower coral</name>
    <name type="synonym">Millepora damicornis</name>
    <dbReference type="NCBI Taxonomy" id="46731"/>
    <lineage>
        <taxon>Eukaryota</taxon>
        <taxon>Metazoa</taxon>
        <taxon>Cnidaria</taxon>
        <taxon>Anthozoa</taxon>
        <taxon>Hexacorallia</taxon>
        <taxon>Scleractinia</taxon>
        <taxon>Astrocoeniina</taxon>
        <taxon>Pocilloporidae</taxon>
        <taxon>Pocillopora</taxon>
    </lineage>
</organism>
<comment type="caution">
    <text evidence="1">The sequence shown here is derived from an EMBL/GenBank/DDBJ whole genome shotgun (WGS) entry which is preliminary data.</text>
</comment>
<reference evidence="1 2" key="1">
    <citation type="journal article" date="2018" name="Sci. Rep.">
        <title>Comparative analysis of the Pocillopora damicornis genome highlights role of immune system in coral evolution.</title>
        <authorList>
            <person name="Cunning R."/>
            <person name="Bay R.A."/>
            <person name="Gillette P."/>
            <person name="Baker A.C."/>
            <person name="Traylor-Knowles N."/>
        </authorList>
    </citation>
    <scope>NUCLEOTIDE SEQUENCE [LARGE SCALE GENOMIC DNA]</scope>
    <source>
        <strain evidence="1">RSMAS</strain>
        <tissue evidence="1">Whole animal</tissue>
    </source>
</reference>
<dbReference type="EMBL" id="RCHS01000047">
    <property type="protein sequence ID" value="RMX61340.1"/>
    <property type="molecule type" value="Genomic_DNA"/>
</dbReference>
<protein>
    <submittedName>
        <fullName evidence="1">Uncharacterized protein</fullName>
    </submittedName>
</protein>
<feature type="non-terminal residue" evidence="1">
    <location>
        <position position="85"/>
    </location>
</feature>
<sequence length="85" mass="9837">MAHSEVGTATSSKEEQKEQKLIDVMFLCDEWKSSKEVPQLWAPRRVGDWVDRIKHGGRLGEQRSDTSSRKDDVMMKLFNVVFVLQ</sequence>